<evidence type="ECO:0000313" key="1">
    <source>
        <dbReference type="EMBL" id="MDU0354052.1"/>
    </source>
</evidence>
<dbReference type="Proteomes" id="UP001247805">
    <property type="component" value="Unassembled WGS sequence"/>
</dbReference>
<proteinExistence type="predicted"/>
<dbReference type="Gene3D" id="3.40.190.10">
    <property type="entry name" value="Periplasmic binding protein-like II"/>
    <property type="match status" value="2"/>
</dbReference>
<dbReference type="RefSeq" id="WP_316025678.1">
    <property type="nucleotide sequence ID" value="NZ_JAWDIO010000002.1"/>
</dbReference>
<evidence type="ECO:0000313" key="2">
    <source>
        <dbReference type="Proteomes" id="UP001247805"/>
    </source>
</evidence>
<protein>
    <submittedName>
        <fullName evidence="1">Transporter substrate-binding domain-containing protein</fullName>
    </submittedName>
</protein>
<keyword evidence="2" id="KW-1185">Reference proteome</keyword>
<dbReference type="SUPFAM" id="SSF53850">
    <property type="entry name" value="Periplasmic binding protein-like II"/>
    <property type="match status" value="1"/>
</dbReference>
<organism evidence="1 2">
    <name type="scientific">Paraglaciecola aquimarina</name>
    <dbReference type="NCBI Taxonomy" id="1235557"/>
    <lineage>
        <taxon>Bacteria</taxon>
        <taxon>Pseudomonadati</taxon>
        <taxon>Pseudomonadota</taxon>
        <taxon>Gammaproteobacteria</taxon>
        <taxon>Alteromonadales</taxon>
        <taxon>Alteromonadaceae</taxon>
        <taxon>Paraglaciecola</taxon>
    </lineage>
</organism>
<name>A0ABU3SVK9_9ALTE</name>
<reference evidence="1 2" key="1">
    <citation type="submission" date="2023-10" db="EMBL/GenBank/DDBJ databases">
        <title>Glaciecola aquimarina strain GGW-M5 nov., isolated from a coastal seawater.</title>
        <authorList>
            <person name="Bayburt H."/>
            <person name="Kim J.M."/>
            <person name="Choi B.J."/>
            <person name="Jeon C.O."/>
        </authorList>
    </citation>
    <scope>NUCLEOTIDE SEQUENCE [LARGE SCALE GENOMIC DNA]</scope>
    <source>
        <strain evidence="1 2">KCTC 32108</strain>
    </source>
</reference>
<gene>
    <name evidence="1" type="ORF">RS130_08985</name>
</gene>
<comment type="caution">
    <text evidence="1">The sequence shown here is derived from an EMBL/GenBank/DDBJ whole genome shotgun (WGS) entry which is preliminary data.</text>
</comment>
<dbReference type="EMBL" id="JAWDIO010000002">
    <property type="protein sequence ID" value="MDU0354052.1"/>
    <property type="molecule type" value="Genomic_DNA"/>
</dbReference>
<sequence>MNTIALYLLFLGGITCYFIAPKTLATTLHFAAIDYCPFTCNPLLEDGKEGFMTDVLRETFEPAGYTLEIDILPYARAVIATRNGTYDGIVVVGKEYAPELIYPNMPTVVQRAAFFVNAGNPWKYKGIDSLRAITVGIVKGYQYGDPELIEYLNQYQENESKVRVLHGNRTTEVGLRMLQTDRINTFLEGEYSVKYELSKMGISDKIIVAGYTTNAFEDFSGFSPINPNSAKYAQLLSKKLAELKATARLDELVKQYGVTLKQ</sequence>
<accession>A0ABU3SVK9</accession>